<protein>
    <submittedName>
        <fullName evidence="1">Uncharacterized protein</fullName>
    </submittedName>
</protein>
<dbReference type="AlphaFoldDB" id="A0A645E9H9"/>
<name>A0A645E9H9_9ZZZZ</name>
<reference evidence="1" key="1">
    <citation type="submission" date="2019-08" db="EMBL/GenBank/DDBJ databases">
        <authorList>
            <person name="Kucharzyk K."/>
            <person name="Murdoch R.W."/>
            <person name="Higgins S."/>
            <person name="Loffler F."/>
        </authorList>
    </citation>
    <scope>NUCLEOTIDE SEQUENCE</scope>
</reference>
<dbReference type="EMBL" id="VSSQ01044256">
    <property type="protein sequence ID" value="MPM98059.1"/>
    <property type="molecule type" value="Genomic_DNA"/>
</dbReference>
<accession>A0A645E9H9</accession>
<comment type="caution">
    <text evidence="1">The sequence shown here is derived from an EMBL/GenBank/DDBJ whole genome shotgun (WGS) entry which is preliminary data.</text>
</comment>
<proteinExistence type="predicted"/>
<gene>
    <name evidence="1" type="ORF">SDC9_145240</name>
</gene>
<organism evidence="1">
    <name type="scientific">bioreactor metagenome</name>
    <dbReference type="NCBI Taxonomy" id="1076179"/>
    <lineage>
        <taxon>unclassified sequences</taxon>
        <taxon>metagenomes</taxon>
        <taxon>ecological metagenomes</taxon>
    </lineage>
</organism>
<sequence>MGIALKGLGDVLRGDVGRHLAMQMSTHAVGEHHQQCVARIAVGDAVLVGLAFADAAFLIDGESHWGVLSPCR</sequence>
<evidence type="ECO:0000313" key="1">
    <source>
        <dbReference type="EMBL" id="MPM98059.1"/>
    </source>
</evidence>